<comment type="caution">
    <text evidence="1">The sequence shown here is derived from an EMBL/GenBank/DDBJ whole genome shotgun (WGS) entry which is preliminary data.</text>
</comment>
<evidence type="ECO:0000313" key="1">
    <source>
        <dbReference type="EMBL" id="NMP23087.1"/>
    </source>
</evidence>
<dbReference type="EMBL" id="JABBVZ010000039">
    <property type="protein sequence ID" value="NMP23087.1"/>
    <property type="molecule type" value="Genomic_DNA"/>
</dbReference>
<evidence type="ECO:0000313" key="2">
    <source>
        <dbReference type="Proteomes" id="UP000533476"/>
    </source>
</evidence>
<name>A0A7Y0Q307_9FIRM</name>
<accession>A0A7Y0Q307</accession>
<organism evidence="1 2">
    <name type="scientific">Sulfobacillus harzensis</name>
    <dbReference type="NCBI Taxonomy" id="2729629"/>
    <lineage>
        <taxon>Bacteria</taxon>
        <taxon>Bacillati</taxon>
        <taxon>Bacillota</taxon>
        <taxon>Clostridia</taxon>
        <taxon>Eubacteriales</taxon>
        <taxon>Clostridiales Family XVII. Incertae Sedis</taxon>
        <taxon>Sulfobacillus</taxon>
    </lineage>
</organism>
<dbReference type="AlphaFoldDB" id="A0A7Y0Q307"/>
<evidence type="ECO:0008006" key="3">
    <source>
        <dbReference type="Google" id="ProtNLM"/>
    </source>
</evidence>
<dbReference type="RefSeq" id="WP_169100034.1">
    <property type="nucleotide sequence ID" value="NZ_JABBVZ010000039.1"/>
</dbReference>
<proteinExistence type="predicted"/>
<gene>
    <name evidence="1" type="ORF">HIJ39_12125</name>
</gene>
<keyword evidence="2" id="KW-1185">Reference proteome</keyword>
<protein>
    <recommendedName>
        <fullName evidence="3">DUF1641 domain-containing protein</fullName>
    </recommendedName>
</protein>
<sequence>MSTTFTSTGETPSIPLSDDQWRGLARLGEIVAVFDRALDGPMGAVSVDYLASLMTLAPSNTLAAVREVLELLTEWHEKGVLAQIRSVIDMMASVLTQENINMVALATLEKARHNNVPATIRTLSRELGDVTHADTAGLGGLGGLMRLMMDKDVQAGLRMMGMTAGKIRAVMQSDPQRDSPPLQH</sequence>
<dbReference type="Proteomes" id="UP000533476">
    <property type="component" value="Unassembled WGS sequence"/>
</dbReference>
<reference evidence="1 2" key="1">
    <citation type="submission" date="2020-04" db="EMBL/GenBank/DDBJ databases">
        <authorList>
            <person name="Zhang R."/>
            <person name="Schippers A."/>
        </authorList>
    </citation>
    <scope>NUCLEOTIDE SEQUENCE [LARGE SCALE GENOMIC DNA]</scope>
    <source>
        <strain evidence="1 2">DSM 109850</strain>
    </source>
</reference>